<reference evidence="3" key="1">
    <citation type="submission" date="2022-11" db="UniProtKB">
        <authorList>
            <consortium name="WormBaseParasite"/>
        </authorList>
    </citation>
    <scope>IDENTIFICATION</scope>
</reference>
<accession>A0A915I5K7</accession>
<keyword evidence="2" id="KW-1185">Reference proteome</keyword>
<evidence type="ECO:0000313" key="2">
    <source>
        <dbReference type="Proteomes" id="UP000887565"/>
    </source>
</evidence>
<proteinExistence type="predicted"/>
<evidence type="ECO:0000256" key="1">
    <source>
        <dbReference type="SAM" id="Coils"/>
    </source>
</evidence>
<dbReference type="AlphaFoldDB" id="A0A915I5K7"/>
<feature type="coiled-coil region" evidence="1">
    <location>
        <begin position="10"/>
        <end position="47"/>
    </location>
</feature>
<evidence type="ECO:0000313" key="3">
    <source>
        <dbReference type="WBParaSite" id="nRc.2.0.1.t09413-RA"/>
    </source>
</evidence>
<dbReference type="Proteomes" id="UP000887565">
    <property type="component" value="Unplaced"/>
</dbReference>
<protein>
    <submittedName>
        <fullName evidence="3">Uncharacterized protein</fullName>
    </submittedName>
</protein>
<name>A0A915I5K7_ROMCU</name>
<organism evidence="2 3">
    <name type="scientific">Romanomermis culicivorax</name>
    <name type="common">Nematode worm</name>
    <dbReference type="NCBI Taxonomy" id="13658"/>
    <lineage>
        <taxon>Eukaryota</taxon>
        <taxon>Metazoa</taxon>
        <taxon>Ecdysozoa</taxon>
        <taxon>Nematoda</taxon>
        <taxon>Enoplea</taxon>
        <taxon>Dorylaimia</taxon>
        <taxon>Mermithida</taxon>
        <taxon>Mermithoidea</taxon>
        <taxon>Mermithidae</taxon>
        <taxon>Romanomermis</taxon>
    </lineage>
</organism>
<dbReference type="WBParaSite" id="nRc.2.0.1.t09413-RA">
    <property type="protein sequence ID" value="nRc.2.0.1.t09413-RA"/>
    <property type="gene ID" value="nRc.2.0.1.g09413"/>
</dbReference>
<keyword evidence="1" id="KW-0175">Coiled coil</keyword>
<sequence>MQVHYSKIQLEKVDQENEEQQTNIRKVEELIESLTSQYQEVENQEEQID</sequence>